<evidence type="ECO:0008006" key="4">
    <source>
        <dbReference type="Google" id="ProtNLM"/>
    </source>
</evidence>
<evidence type="ECO:0000313" key="2">
    <source>
        <dbReference type="EMBL" id="KAL0578519.1"/>
    </source>
</evidence>
<evidence type="ECO:0000256" key="1">
    <source>
        <dbReference type="SAM" id="Coils"/>
    </source>
</evidence>
<evidence type="ECO:0000313" key="3">
    <source>
        <dbReference type="Proteomes" id="UP001465976"/>
    </source>
</evidence>
<keyword evidence="3" id="KW-1185">Reference proteome</keyword>
<dbReference type="EMBL" id="JBAHYK010000095">
    <property type="protein sequence ID" value="KAL0578519.1"/>
    <property type="molecule type" value="Genomic_DNA"/>
</dbReference>
<proteinExistence type="predicted"/>
<reference evidence="2 3" key="1">
    <citation type="submission" date="2024-02" db="EMBL/GenBank/DDBJ databases">
        <title>A draft genome for the cacao thread blight pathogen Marasmius crinis-equi.</title>
        <authorList>
            <person name="Cohen S.P."/>
            <person name="Baruah I.K."/>
            <person name="Amoako-Attah I."/>
            <person name="Bukari Y."/>
            <person name="Meinhardt L.W."/>
            <person name="Bailey B.A."/>
        </authorList>
    </citation>
    <scope>NUCLEOTIDE SEQUENCE [LARGE SCALE GENOMIC DNA]</scope>
    <source>
        <strain evidence="2 3">GH-76</strain>
    </source>
</reference>
<name>A0ABR3FSR3_9AGAR</name>
<organism evidence="2 3">
    <name type="scientific">Marasmius crinis-equi</name>
    <dbReference type="NCBI Taxonomy" id="585013"/>
    <lineage>
        <taxon>Eukaryota</taxon>
        <taxon>Fungi</taxon>
        <taxon>Dikarya</taxon>
        <taxon>Basidiomycota</taxon>
        <taxon>Agaricomycotina</taxon>
        <taxon>Agaricomycetes</taxon>
        <taxon>Agaricomycetidae</taxon>
        <taxon>Agaricales</taxon>
        <taxon>Marasmiineae</taxon>
        <taxon>Marasmiaceae</taxon>
        <taxon>Marasmius</taxon>
    </lineage>
</organism>
<accession>A0ABR3FSR3</accession>
<dbReference type="Proteomes" id="UP001465976">
    <property type="component" value="Unassembled WGS sequence"/>
</dbReference>
<dbReference type="InterPro" id="IPR032675">
    <property type="entry name" value="LRR_dom_sf"/>
</dbReference>
<dbReference type="SUPFAM" id="SSF52047">
    <property type="entry name" value="RNI-like"/>
    <property type="match status" value="1"/>
</dbReference>
<comment type="caution">
    <text evidence="2">The sequence shown here is derived from an EMBL/GenBank/DDBJ whole genome shotgun (WGS) entry which is preliminary data.</text>
</comment>
<dbReference type="Gene3D" id="3.80.10.10">
    <property type="entry name" value="Ribonuclease Inhibitor"/>
    <property type="match status" value="1"/>
</dbReference>
<protein>
    <recommendedName>
        <fullName evidence="4">F-box domain-containing protein</fullName>
    </recommendedName>
</protein>
<feature type="coiled-coil region" evidence="1">
    <location>
        <begin position="90"/>
        <end position="117"/>
    </location>
</feature>
<dbReference type="Gene3D" id="1.20.1280.50">
    <property type="match status" value="1"/>
</dbReference>
<gene>
    <name evidence="2" type="ORF">V5O48_003462</name>
</gene>
<sequence length="572" mass="64436">MATTKPRDILCLCLRHACDSIYSSSAHMGTPGGSPKLYSCTSCGFTLAEQKDESAHSDAILASLAKNNEPPSPADEAALRQERDENARVLTLLDVEMAQLQASMVALEKRRKRLGGRPPAYKLALNPVRRFPTEILAHIFMLCVDEEVKPPYRSLWPGQPPWVLSQVCRKWRMIALSLPQLWSTIGVDWITSSDEERDSDLPKVERLLSLSLQRARDKPLSISWSQTRSHNKLIHMLLTRSYQWQDVKLTCSVEGLEELSPHVGMFPNLTSLHLHTDVDNWVDVDSEDQMFFIFQDAPSLRRFTLSGDPMAWWLLPKFVPWEQILHFTITDVAALDDHDDDLLEFLLLMENVRVCSIELHDWILPTNDFQLSHLHTLTIEPRAGAESASFLNRLTLPALKALHIKDDFCATDAEEVLSLVDRSFCQLEELTLFGEDIICVAEDEYFFDSDVFRSITRLHLSGGKLDGQARRASVPDEVLDALWLAPPESGQWTPLPSLRSLSITGVEQWPDATLVNMLVSRRNVGHLPVGSAVLLEEILLWDTGEDEFVLEDVVAKAQLAELVEGGLVANFS</sequence>
<keyword evidence="1" id="KW-0175">Coiled coil</keyword>